<keyword evidence="1" id="KW-1133">Transmembrane helix</keyword>
<accession>A0ABQ3IXL1</accession>
<gene>
    <name evidence="2" type="ORF">GCM10011501_22950</name>
</gene>
<name>A0ABQ3IXL1_9GAMM</name>
<dbReference type="EMBL" id="BNAH01000009">
    <property type="protein sequence ID" value="GHE93001.1"/>
    <property type="molecule type" value="Genomic_DNA"/>
</dbReference>
<dbReference type="Proteomes" id="UP000626370">
    <property type="component" value="Unassembled WGS sequence"/>
</dbReference>
<evidence type="ECO:0000313" key="3">
    <source>
        <dbReference type="Proteomes" id="UP000626370"/>
    </source>
</evidence>
<reference evidence="3" key="1">
    <citation type="journal article" date="2019" name="Int. J. Syst. Evol. Microbiol.">
        <title>The Global Catalogue of Microorganisms (GCM) 10K type strain sequencing project: providing services to taxonomists for standard genome sequencing and annotation.</title>
        <authorList>
            <consortium name="The Broad Institute Genomics Platform"/>
            <consortium name="The Broad Institute Genome Sequencing Center for Infectious Disease"/>
            <person name="Wu L."/>
            <person name="Ma J."/>
        </authorList>
    </citation>
    <scope>NUCLEOTIDE SEQUENCE [LARGE SCALE GENOMIC DNA]</scope>
    <source>
        <strain evidence="3">CGMCC 1.15922</strain>
    </source>
</reference>
<comment type="caution">
    <text evidence="2">The sequence shown here is derived from an EMBL/GenBank/DDBJ whole genome shotgun (WGS) entry which is preliminary data.</text>
</comment>
<feature type="transmembrane region" description="Helical" evidence="1">
    <location>
        <begin position="55"/>
        <end position="76"/>
    </location>
</feature>
<sequence length="78" mass="8887">MSIVIEIFSWLFIETIVGFIFYSTGCLLLKVLTFGKFEIEFKDLTAYKGHKSTKVNLACLLGIVFYVFIIILIATLNN</sequence>
<organism evidence="2 3">
    <name type="scientific">Thalassotalea profundi</name>
    <dbReference type="NCBI Taxonomy" id="2036687"/>
    <lineage>
        <taxon>Bacteria</taxon>
        <taxon>Pseudomonadati</taxon>
        <taxon>Pseudomonadota</taxon>
        <taxon>Gammaproteobacteria</taxon>
        <taxon>Alteromonadales</taxon>
        <taxon>Colwelliaceae</taxon>
        <taxon>Thalassotalea</taxon>
    </lineage>
</organism>
<keyword evidence="3" id="KW-1185">Reference proteome</keyword>
<proteinExistence type="predicted"/>
<feature type="transmembrane region" description="Helical" evidence="1">
    <location>
        <begin position="12"/>
        <end position="34"/>
    </location>
</feature>
<protein>
    <recommendedName>
        <fullName evidence="4">Nitrite reductase</fullName>
    </recommendedName>
</protein>
<evidence type="ECO:0008006" key="4">
    <source>
        <dbReference type="Google" id="ProtNLM"/>
    </source>
</evidence>
<evidence type="ECO:0000313" key="2">
    <source>
        <dbReference type="EMBL" id="GHE93001.1"/>
    </source>
</evidence>
<evidence type="ECO:0000256" key="1">
    <source>
        <dbReference type="SAM" id="Phobius"/>
    </source>
</evidence>
<keyword evidence="1" id="KW-0812">Transmembrane</keyword>
<keyword evidence="1" id="KW-0472">Membrane</keyword>